<evidence type="ECO:0000313" key="3">
    <source>
        <dbReference type="Proteomes" id="UP000034954"/>
    </source>
</evidence>
<sequence>MAMQLPNREKAYIPISKLKDYLLSETHSVGKSKAKFLRSVGFNDTNTHLLKQGLINIAHSQDIKETILSSHGVKYIIDGLLQTAAGESVKMRTVWIIDRDQGCPRFVTAYPI</sequence>
<comment type="caution">
    <text evidence="2">The sequence shown here is derived from an EMBL/GenBank/DDBJ whole genome shotgun (WGS) entry which is preliminary data.</text>
</comment>
<gene>
    <name evidence="2" type="ORF">BROFUL_01108</name>
</gene>
<dbReference type="EMBL" id="LAQJ01000122">
    <property type="protein sequence ID" value="KKO20149.1"/>
    <property type="molecule type" value="Genomic_DNA"/>
</dbReference>
<dbReference type="Pfam" id="PF21814">
    <property type="entry name" value="DUF6883"/>
    <property type="match status" value="1"/>
</dbReference>
<evidence type="ECO:0000313" key="2">
    <source>
        <dbReference type="EMBL" id="KKO20149.1"/>
    </source>
</evidence>
<proteinExistence type="predicted"/>
<evidence type="ECO:0000259" key="1">
    <source>
        <dbReference type="Pfam" id="PF21814"/>
    </source>
</evidence>
<dbReference type="AlphaFoldDB" id="A0A0M2V086"/>
<name>A0A0M2V086_9BACT</name>
<keyword evidence="3" id="KW-1185">Reference proteome</keyword>
<dbReference type="Proteomes" id="UP000034954">
    <property type="component" value="Unassembled WGS sequence"/>
</dbReference>
<reference evidence="2 3" key="1">
    <citation type="journal article" date="2013" name="BMC Microbiol.">
        <title>Identification of the type II cytochrome c maturation pathway in anammox bacteria by comparative genomics.</title>
        <authorList>
            <person name="Ferousi C."/>
            <person name="Speth D.R."/>
            <person name="Reimann J."/>
            <person name="Op den Camp H.J."/>
            <person name="Allen J.W."/>
            <person name="Keltjens J.T."/>
            <person name="Jetten M.S."/>
        </authorList>
    </citation>
    <scope>NUCLEOTIDE SEQUENCE [LARGE SCALE GENOMIC DNA]</scope>
    <source>
        <strain evidence="2">RU1</strain>
    </source>
</reference>
<protein>
    <recommendedName>
        <fullName evidence="1">DUF6883 domain-containing protein</fullName>
    </recommendedName>
</protein>
<accession>A0A0M2V086</accession>
<feature type="domain" description="DUF6883" evidence="1">
    <location>
        <begin position="4"/>
        <end position="111"/>
    </location>
</feature>
<organism evidence="2 3">
    <name type="scientific">Candidatus Brocadia fulgida</name>
    <dbReference type="NCBI Taxonomy" id="380242"/>
    <lineage>
        <taxon>Bacteria</taxon>
        <taxon>Pseudomonadati</taxon>
        <taxon>Planctomycetota</taxon>
        <taxon>Candidatus Brocadiia</taxon>
        <taxon>Candidatus Brocadiales</taxon>
        <taxon>Candidatus Brocadiaceae</taxon>
        <taxon>Candidatus Brocadia</taxon>
    </lineage>
</organism>
<dbReference type="InterPro" id="IPR049250">
    <property type="entry name" value="DUF6883"/>
</dbReference>